<feature type="compositionally biased region" description="Pro residues" evidence="1">
    <location>
        <begin position="249"/>
        <end position="497"/>
    </location>
</feature>
<name>A0A426ZQI6_ENSVE</name>
<dbReference type="Proteomes" id="UP000287651">
    <property type="component" value="Unassembled WGS sequence"/>
</dbReference>
<accession>A0A426ZQI6</accession>
<protein>
    <recommendedName>
        <fullName evidence="2">Hydrophobic seed protein domain-containing protein</fullName>
    </recommendedName>
</protein>
<dbReference type="SUPFAM" id="SSF47699">
    <property type="entry name" value="Bifunctional inhibitor/lipid-transfer protein/seed storage 2S albumin"/>
    <property type="match status" value="1"/>
</dbReference>
<dbReference type="AlphaFoldDB" id="A0A426ZQI6"/>
<feature type="region of interest" description="Disordered" evidence="1">
    <location>
        <begin position="249"/>
        <end position="499"/>
    </location>
</feature>
<sequence>MFWVFLVSRSERDFRVVVVYALRAKELLPPEVGSPIITSICFSMGPFGQGKESFEKSALKCRLLVLDIAPEVSLLNKVFNLVLEATISSFVSLLRAYFDRIGGLVGVELYRVRSDSGVLGLTPLCQFIFSNVKSNSSAPSGLPMWRFISNIKVHLLLLQILSADSIVNKEMQMSYDRGAVGVHYCSTMASFAELSPSITACNQLLIFFFPETMGKCAVATLLLLVDLATLVLPSLADGCSYCTTSPPPPPAYTTPTPSPPPPSRLKPSPPPPTYTTPNPPPPILPPLPKPSPPPPPTYTTPSPPPPILPPLPKPSPPPPPTYTTPSPPPPILPPLPMPSPPPSPTYTTPSPPPPILPPLPKPSPPPPPTYTTPSPPPPILPPLPKPSPPPPPTYTTPSPPPPILPPLPKPSPPPAPTYTTPSPPPPLPKPSPPPPPTYATPSPSPPPPPTYTTPSPPPPAYVTPSPPTYATPSPPPPAYVTPSPPTQTPYPPSPTAPTCPIDTGELDSCVDLLGGLVHIIIGQGVSYQCCPVLEGLSDLDAAVCLCATIKAQALNIQILLSPALDVLADCGKQVPSDFECPDA</sequence>
<dbReference type="CDD" id="cd01958">
    <property type="entry name" value="HPS_like"/>
    <property type="match status" value="1"/>
</dbReference>
<evidence type="ECO:0000256" key="1">
    <source>
        <dbReference type="SAM" id="MobiDB-lite"/>
    </source>
</evidence>
<dbReference type="Pfam" id="PF14547">
    <property type="entry name" value="Hydrophob_seed"/>
    <property type="match status" value="1"/>
</dbReference>
<proteinExistence type="predicted"/>
<dbReference type="InterPro" id="IPR027923">
    <property type="entry name" value="Hydrophob_seed_dom"/>
</dbReference>
<organism evidence="3 4">
    <name type="scientific">Ensete ventricosum</name>
    <name type="common">Abyssinian banana</name>
    <name type="synonym">Musa ensete</name>
    <dbReference type="NCBI Taxonomy" id="4639"/>
    <lineage>
        <taxon>Eukaryota</taxon>
        <taxon>Viridiplantae</taxon>
        <taxon>Streptophyta</taxon>
        <taxon>Embryophyta</taxon>
        <taxon>Tracheophyta</taxon>
        <taxon>Spermatophyta</taxon>
        <taxon>Magnoliopsida</taxon>
        <taxon>Liliopsida</taxon>
        <taxon>Zingiberales</taxon>
        <taxon>Musaceae</taxon>
        <taxon>Ensete</taxon>
    </lineage>
</organism>
<dbReference type="InterPro" id="IPR036312">
    <property type="entry name" value="Bifun_inhib/LTP/seed_sf"/>
</dbReference>
<evidence type="ECO:0000313" key="3">
    <source>
        <dbReference type="EMBL" id="RRT66155.1"/>
    </source>
</evidence>
<comment type="caution">
    <text evidence="3">The sequence shown here is derived from an EMBL/GenBank/DDBJ whole genome shotgun (WGS) entry which is preliminary data.</text>
</comment>
<dbReference type="EMBL" id="AMZH03005545">
    <property type="protein sequence ID" value="RRT66155.1"/>
    <property type="molecule type" value="Genomic_DNA"/>
</dbReference>
<gene>
    <name evidence="3" type="ORF">B296_00031763</name>
</gene>
<evidence type="ECO:0000313" key="4">
    <source>
        <dbReference type="Proteomes" id="UP000287651"/>
    </source>
</evidence>
<feature type="domain" description="Hydrophobic seed protein" evidence="2">
    <location>
        <begin position="498"/>
        <end position="581"/>
    </location>
</feature>
<evidence type="ECO:0000259" key="2">
    <source>
        <dbReference type="Pfam" id="PF14547"/>
    </source>
</evidence>
<dbReference type="Gene3D" id="1.10.110.10">
    <property type="entry name" value="Plant lipid-transfer and hydrophobic proteins"/>
    <property type="match status" value="1"/>
</dbReference>
<dbReference type="PRINTS" id="PR01217">
    <property type="entry name" value="PRICHEXTENSN"/>
</dbReference>
<reference evidence="3 4" key="1">
    <citation type="journal article" date="2014" name="Agronomy (Basel)">
        <title>A Draft Genome Sequence for Ensete ventricosum, the Drought-Tolerant Tree Against Hunger.</title>
        <authorList>
            <person name="Harrison J."/>
            <person name="Moore K.A."/>
            <person name="Paszkiewicz K."/>
            <person name="Jones T."/>
            <person name="Grant M."/>
            <person name="Ambacheew D."/>
            <person name="Muzemil S."/>
            <person name="Studholme D.J."/>
        </authorList>
    </citation>
    <scope>NUCLEOTIDE SEQUENCE [LARGE SCALE GENOMIC DNA]</scope>
</reference>